<dbReference type="Gene3D" id="3.30.70.100">
    <property type="match status" value="1"/>
</dbReference>
<evidence type="ECO:0000256" key="8">
    <source>
        <dbReference type="SAM" id="Phobius"/>
    </source>
</evidence>
<gene>
    <name evidence="11" type="ordered locus">RPA4389</name>
</gene>
<dbReference type="InterPro" id="IPR023408">
    <property type="entry name" value="MscS_beta-dom_sf"/>
</dbReference>
<evidence type="ECO:0000256" key="3">
    <source>
        <dbReference type="ARBA" id="ARBA00022475"/>
    </source>
</evidence>
<feature type="transmembrane region" description="Helical" evidence="8">
    <location>
        <begin position="333"/>
        <end position="355"/>
    </location>
</feature>
<dbReference type="Pfam" id="PF00924">
    <property type="entry name" value="MS_channel_2nd"/>
    <property type="match status" value="1"/>
</dbReference>
<keyword evidence="6 8" id="KW-0472">Membrane</keyword>
<feature type="domain" description="Mechanosensitive ion channel MscS" evidence="9">
    <location>
        <begin position="418"/>
        <end position="484"/>
    </location>
</feature>
<evidence type="ECO:0000256" key="1">
    <source>
        <dbReference type="ARBA" id="ARBA00004651"/>
    </source>
</evidence>
<dbReference type="SUPFAM" id="SSF82689">
    <property type="entry name" value="Mechanosensitive channel protein MscS (YggB), C-terminal domain"/>
    <property type="match status" value="1"/>
</dbReference>
<dbReference type="AlphaFoldDB" id="Q6N1L6"/>
<sequence length="620" mass="67252">MLLVTRDHRDGPFRDYRCGRSILPRDCRAPPERVEPKWTIRPDPAPVRSRGAILTSSARALFRALILVATMTLVVASSAFAQIPGTNGNGAAPAQPAAPTDPLGRETPAGMVAGFIAAAAEQNYERAAMYLDLSQEKDAWGPSVAQQLQRILDRGGVVFSRLRLSTEPQGDQDDSLPPEQEKFGMVRTDHGTVDLIAQRVEGKDGVKIWLVSARTVSELPELSRTVVSSSVDKLLPYALRDEYRFAGVPIGHWIAVIVLAFVCFGAVWLITGAIGFIILRLRRSTGDSRIRRVLEASALPVRLLLTAWALRIAMTLAGVAIVARQHLSGAIELLGWVALSWIIWRVVDSLAAFAIDRMTLRGRLSMLSAVTFIRRSVKFVIIAFAIIVGFNALGYNVTAGLAALGIGGIAIALGAQKTIEHLVGSLTLVTDQPMRVGDFCKFGDTSGTIEDIGMRSTRVRTLDRTVVTVPNGALAALQIENFSRRDKFWFHPILELRYETSSEQIRTLLTSLREMLLDHPDVDNDPARVRLIGLAPAALKVEIFAYVHAVDGDTFLEVQEDLMLKILELVEAAGTGFAAGSQTVYVARAKGAAQRQGGDEDAPGTGSDGAKVRGGIPERV</sequence>
<dbReference type="Gene3D" id="2.30.30.60">
    <property type="match status" value="1"/>
</dbReference>
<dbReference type="SUPFAM" id="SSF50182">
    <property type="entry name" value="Sm-like ribonucleoproteins"/>
    <property type="match status" value="1"/>
</dbReference>
<dbReference type="PANTHER" id="PTHR30566:SF5">
    <property type="entry name" value="MECHANOSENSITIVE ION CHANNEL PROTEIN 1, MITOCHONDRIAL-RELATED"/>
    <property type="match status" value="1"/>
</dbReference>
<protein>
    <submittedName>
        <fullName evidence="11">Small Conductance Mechanosensitive (MscS) Ion Channel</fullName>
    </submittedName>
</protein>
<dbReference type="SUPFAM" id="SSF82861">
    <property type="entry name" value="Mechanosensitive channel protein MscS (YggB), transmembrane region"/>
    <property type="match status" value="1"/>
</dbReference>
<dbReference type="InterPro" id="IPR011014">
    <property type="entry name" value="MscS_channel_TM-2"/>
</dbReference>
<dbReference type="STRING" id="258594.RPA4389"/>
<evidence type="ECO:0000256" key="7">
    <source>
        <dbReference type="SAM" id="MobiDB-lite"/>
    </source>
</evidence>
<dbReference type="eggNOG" id="COG0668">
    <property type="taxonomic scope" value="Bacteria"/>
</dbReference>
<keyword evidence="4 8" id="KW-0812">Transmembrane</keyword>
<evidence type="ECO:0000259" key="10">
    <source>
        <dbReference type="Pfam" id="PF21082"/>
    </source>
</evidence>
<evidence type="ECO:0000256" key="5">
    <source>
        <dbReference type="ARBA" id="ARBA00022989"/>
    </source>
</evidence>
<feature type="domain" description="Mechanosensitive ion channel MscS C-terminal" evidence="10">
    <location>
        <begin position="496"/>
        <end position="574"/>
    </location>
</feature>
<evidence type="ECO:0000256" key="4">
    <source>
        <dbReference type="ARBA" id="ARBA00022692"/>
    </source>
</evidence>
<organism evidence="11">
    <name type="scientific">Rhodopseudomonas palustris (strain ATCC BAA-98 / CGA009)</name>
    <dbReference type="NCBI Taxonomy" id="258594"/>
    <lineage>
        <taxon>Bacteria</taxon>
        <taxon>Pseudomonadati</taxon>
        <taxon>Pseudomonadota</taxon>
        <taxon>Alphaproteobacteria</taxon>
        <taxon>Hyphomicrobiales</taxon>
        <taxon>Nitrobacteraceae</taxon>
        <taxon>Rhodopseudomonas</taxon>
    </lineage>
</organism>
<feature type="transmembrane region" description="Helical" evidence="8">
    <location>
        <begin position="299"/>
        <end position="321"/>
    </location>
</feature>
<feature type="transmembrane region" description="Helical" evidence="8">
    <location>
        <begin position="253"/>
        <end position="279"/>
    </location>
</feature>
<dbReference type="InterPro" id="IPR010920">
    <property type="entry name" value="LSM_dom_sf"/>
</dbReference>
<evidence type="ECO:0000256" key="2">
    <source>
        <dbReference type="ARBA" id="ARBA00008017"/>
    </source>
</evidence>
<evidence type="ECO:0000259" key="9">
    <source>
        <dbReference type="Pfam" id="PF00924"/>
    </source>
</evidence>
<dbReference type="GO" id="GO:0008381">
    <property type="term" value="F:mechanosensitive monoatomic ion channel activity"/>
    <property type="evidence" value="ECO:0007669"/>
    <property type="project" value="UniProtKB-ARBA"/>
</dbReference>
<dbReference type="Gene3D" id="1.10.287.1260">
    <property type="match status" value="1"/>
</dbReference>
<keyword evidence="5 8" id="KW-1133">Transmembrane helix</keyword>
<feature type="transmembrane region" description="Helical" evidence="8">
    <location>
        <begin position="60"/>
        <end position="81"/>
    </location>
</feature>
<feature type="region of interest" description="Disordered" evidence="7">
    <location>
        <begin position="592"/>
        <end position="620"/>
    </location>
</feature>
<proteinExistence type="inferred from homology"/>
<dbReference type="EMBL" id="BX572607">
    <property type="protein sequence ID" value="CAE29830.1"/>
    <property type="molecule type" value="Genomic_DNA"/>
</dbReference>
<reference evidence="11" key="1">
    <citation type="journal article" date="2004" name="Nat. Biotechnol.">
        <title>Complete genome sequence of the metabolically versatile photosynthetic bacterium Rhodopseudomonas palustris.</title>
        <authorList>
            <person name="Larimer F.W."/>
            <person name="Chain P."/>
            <person name="Hauser L."/>
            <person name="Lamerdin J."/>
            <person name="Malfatti S."/>
            <person name="Do L."/>
            <person name="Land M.L."/>
            <person name="Pelletier D.A."/>
            <person name="Beatty J.T."/>
            <person name="Lang A.S."/>
            <person name="Tabita F.R."/>
            <person name="Gibson J.L."/>
            <person name="Hanson T.E."/>
            <person name="Bobst C."/>
            <person name="Torres J.L."/>
            <person name="Peres C."/>
            <person name="Harrison F.H."/>
            <person name="Gibson J."/>
            <person name="Harwood C.S."/>
        </authorList>
    </citation>
    <scope>NUCLEOTIDE SEQUENCE [LARGE SCALE GENOMIC DNA]</scope>
    <source>
        <strain evidence="11">CGA009</strain>
    </source>
</reference>
<dbReference type="HOGENOM" id="CLU_015233_0_0_5"/>
<dbReference type="Pfam" id="PF21082">
    <property type="entry name" value="MS_channel_3rd"/>
    <property type="match status" value="1"/>
</dbReference>
<evidence type="ECO:0000256" key="6">
    <source>
        <dbReference type="ARBA" id="ARBA00023136"/>
    </source>
</evidence>
<comment type="similarity">
    <text evidence="2">Belongs to the MscS (TC 1.A.23) family.</text>
</comment>
<dbReference type="InterPro" id="IPR011066">
    <property type="entry name" value="MscS_channel_C_sf"/>
</dbReference>
<feature type="transmembrane region" description="Helical" evidence="8">
    <location>
        <begin position="376"/>
        <end position="393"/>
    </location>
</feature>
<comment type="subcellular location">
    <subcellularLocation>
        <location evidence="1">Cell membrane</location>
        <topology evidence="1">Multi-pass membrane protein</topology>
    </subcellularLocation>
</comment>
<dbReference type="InterPro" id="IPR049278">
    <property type="entry name" value="MS_channel_C"/>
</dbReference>
<evidence type="ECO:0000313" key="11">
    <source>
        <dbReference type="EMBL" id="CAE29830.1"/>
    </source>
</evidence>
<dbReference type="PANTHER" id="PTHR30566">
    <property type="entry name" value="YNAI-RELATED MECHANOSENSITIVE ION CHANNEL"/>
    <property type="match status" value="1"/>
</dbReference>
<dbReference type="InterPro" id="IPR006685">
    <property type="entry name" value="MscS_channel_2nd"/>
</dbReference>
<name>Q6N1L6_RHOPA</name>
<accession>Q6N1L6</accession>
<keyword evidence="3" id="KW-1003">Cell membrane</keyword>
<dbReference type="GO" id="GO:0005886">
    <property type="term" value="C:plasma membrane"/>
    <property type="evidence" value="ECO:0007669"/>
    <property type="project" value="UniProtKB-SubCell"/>
</dbReference>